<protein>
    <submittedName>
        <fullName evidence="1">Uncharacterized protein</fullName>
    </submittedName>
</protein>
<evidence type="ECO:0000313" key="1">
    <source>
        <dbReference type="EMBL" id="KAI4860741.1"/>
    </source>
</evidence>
<organism evidence="1 2">
    <name type="scientific">Hypoxylon rubiginosum</name>
    <dbReference type="NCBI Taxonomy" id="110542"/>
    <lineage>
        <taxon>Eukaryota</taxon>
        <taxon>Fungi</taxon>
        <taxon>Dikarya</taxon>
        <taxon>Ascomycota</taxon>
        <taxon>Pezizomycotina</taxon>
        <taxon>Sordariomycetes</taxon>
        <taxon>Xylariomycetidae</taxon>
        <taxon>Xylariales</taxon>
        <taxon>Hypoxylaceae</taxon>
        <taxon>Hypoxylon</taxon>
    </lineage>
</organism>
<name>A0ACB9YNP5_9PEZI</name>
<gene>
    <name evidence="1" type="ORF">F4820DRAFT_435874</name>
</gene>
<comment type="caution">
    <text evidence="1">The sequence shown here is derived from an EMBL/GenBank/DDBJ whole genome shotgun (WGS) entry which is preliminary data.</text>
</comment>
<evidence type="ECO:0000313" key="2">
    <source>
        <dbReference type="Proteomes" id="UP001497700"/>
    </source>
</evidence>
<keyword evidence="2" id="KW-1185">Reference proteome</keyword>
<accession>A0ACB9YNP5</accession>
<dbReference type="EMBL" id="MU393574">
    <property type="protein sequence ID" value="KAI4860741.1"/>
    <property type="molecule type" value="Genomic_DNA"/>
</dbReference>
<sequence length="63" mass="7031">MLLQLAMLGLFFFFFFVSFLLFNPSPSLTLTQVFGTPQTPWQLMPVAALFFSLVLGKPSADQA</sequence>
<reference evidence="1 2" key="1">
    <citation type="journal article" date="2022" name="New Phytol.">
        <title>Ecological generalism drives hyperdiversity of secondary metabolite gene clusters in xylarialean endophytes.</title>
        <authorList>
            <person name="Franco M.E.E."/>
            <person name="Wisecaver J.H."/>
            <person name="Arnold A.E."/>
            <person name="Ju Y.M."/>
            <person name="Slot J.C."/>
            <person name="Ahrendt S."/>
            <person name="Moore L.P."/>
            <person name="Eastman K.E."/>
            <person name="Scott K."/>
            <person name="Konkel Z."/>
            <person name="Mondo S.J."/>
            <person name="Kuo A."/>
            <person name="Hayes R.D."/>
            <person name="Haridas S."/>
            <person name="Andreopoulos B."/>
            <person name="Riley R."/>
            <person name="LaButti K."/>
            <person name="Pangilinan J."/>
            <person name="Lipzen A."/>
            <person name="Amirebrahimi M."/>
            <person name="Yan J."/>
            <person name="Adam C."/>
            <person name="Keymanesh K."/>
            <person name="Ng V."/>
            <person name="Louie K."/>
            <person name="Northen T."/>
            <person name="Drula E."/>
            <person name="Henrissat B."/>
            <person name="Hsieh H.M."/>
            <person name="Youens-Clark K."/>
            <person name="Lutzoni F."/>
            <person name="Miadlikowska J."/>
            <person name="Eastwood D.C."/>
            <person name="Hamelin R.C."/>
            <person name="Grigoriev I.V."/>
            <person name="U'Ren J.M."/>
        </authorList>
    </citation>
    <scope>NUCLEOTIDE SEQUENCE [LARGE SCALE GENOMIC DNA]</scope>
    <source>
        <strain evidence="1 2">CBS 119005</strain>
    </source>
</reference>
<proteinExistence type="predicted"/>
<dbReference type="Proteomes" id="UP001497700">
    <property type="component" value="Unassembled WGS sequence"/>
</dbReference>